<keyword evidence="4" id="KW-0560">Oxidoreductase</keyword>
<dbReference type="InterPro" id="IPR051209">
    <property type="entry name" value="FAD-bind_Monooxygenase_sf"/>
</dbReference>
<dbReference type="InterPro" id="IPR020946">
    <property type="entry name" value="Flavin_mOase-like"/>
</dbReference>
<protein>
    <recommendedName>
        <fullName evidence="7">FAD/NAD(P)-binding domain-containing protein</fullName>
    </recommendedName>
</protein>
<keyword evidence="3" id="KW-0274">FAD</keyword>
<dbReference type="Proteomes" id="UP000054321">
    <property type="component" value="Unassembled WGS sequence"/>
</dbReference>
<evidence type="ECO:0000256" key="2">
    <source>
        <dbReference type="ARBA" id="ARBA00022630"/>
    </source>
</evidence>
<evidence type="ECO:0000256" key="3">
    <source>
        <dbReference type="ARBA" id="ARBA00022827"/>
    </source>
</evidence>
<dbReference type="HOGENOM" id="CLU_006937_6_2_1"/>
<dbReference type="GO" id="GO:0004499">
    <property type="term" value="F:N,N-dimethylaniline monooxygenase activity"/>
    <property type="evidence" value="ECO:0007669"/>
    <property type="project" value="InterPro"/>
</dbReference>
<dbReference type="SUPFAM" id="SSF51905">
    <property type="entry name" value="FAD/NAD(P)-binding domain"/>
    <property type="match status" value="2"/>
</dbReference>
<dbReference type="PANTHER" id="PTHR42877">
    <property type="entry name" value="L-ORNITHINE N(5)-MONOOXYGENASE-RELATED"/>
    <property type="match status" value="1"/>
</dbReference>
<evidence type="ECO:0000256" key="4">
    <source>
        <dbReference type="ARBA" id="ARBA00023002"/>
    </source>
</evidence>
<evidence type="ECO:0008006" key="7">
    <source>
        <dbReference type="Google" id="ProtNLM"/>
    </source>
</evidence>
<dbReference type="InterPro" id="IPR036188">
    <property type="entry name" value="FAD/NAD-bd_sf"/>
</dbReference>
<name>A0A0C3HLQ3_OIDMZ</name>
<organism evidence="5 6">
    <name type="scientific">Oidiodendron maius (strain Zn)</name>
    <dbReference type="NCBI Taxonomy" id="913774"/>
    <lineage>
        <taxon>Eukaryota</taxon>
        <taxon>Fungi</taxon>
        <taxon>Dikarya</taxon>
        <taxon>Ascomycota</taxon>
        <taxon>Pezizomycotina</taxon>
        <taxon>Leotiomycetes</taxon>
        <taxon>Leotiomycetes incertae sedis</taxon>
        <taxon>Myxotrichaceae</taxon>
        <taxon>Oidiodendron</taxon>
    </lineage>
</organism>
<sequence length="595" mass="67532">MAILNDEGYDILDQAQSEPRRLKIIHVGAGASGLLAAYKAERMLDNYELICYEKNPTIGGTWWENRYPGCACDVPAHIYTYSFEPNPEWSGFYSFSSEIQAYFIRFYEKYKLQPYIQLNTQVTEALWNEEQGKYKGHVGLMRDGNKSVVTCDVLLNGSGVVNKWKWPDIAGLNSFTGVLAHSASWDPTITWEGKRVAIIGTGSSSIQMLPHLAQGSRSVHVFARNKTWISPQMGSDISKESTGGGDTRIVGRHIYSEEEKHRFRTNKEFFLSYRKDLEARMTKSFPIFLRGSPLNLWARKAMRESMVAKIGPGHDELKENLIPDWSPGCRRITPGEGYLESLTRDRKLRLNLIIDSNTNCLADVYIVHEGVAQLNEKGLVTTSGKTFEFDIIACATGFSIQYVPHFKITGVNGAIIQDEWSEIPNIYLSIASPKFPNYFVVNGPTGNWGQGCVLPSHEVQIEYALQCCKKMQEDGIKAIEVKQLPTTQINEHLDTWHSKKSVWAEDCRSWYKDNKPNGRVYIWPGSLLHHLRALKTPRFEHYDIRYMNSNMWAFLGNGFTDLEVDAINGKDVDLAPFIRDSDTPWSLDAPKVVQK</sequence>
<proteinExistence type="inferred from homology"/>
<dbReference type="AlphaFoldDB" id="A0A0C3HLQ3"/>
<dbReference type="Gene3D" id="3.50.50.60">
    <property type="entry name" value="FAD/NAD(P)-binding domain"/>
    <property type="match status" value="2"/>
</dbReference>
<dbReference type="STRING" id="913774.A0A0C3HLQ3"/>
<evidence type="ECO:0000256" key="1">
    <source>
        <dbReference type="ARBA" id="ARBA00010139"/>
    </source>
</evidence>
<keyword evidence="6" id="KW-1185">Reference proteome</keyword>
<comment type="similarity">
    <text evidence="1">Belongs to the FAD-binding monooxygenase family.</text>
</comment>
<reference evidence="5 6" key="1">
    <citation type="submission" date="2014-04" db="EMBL/GenBank/DDBJ databases">
        <authorList>
            <consortium name="DOE Joint Genome Institute"/>
            <person name="Kuo A."/>
            <person name="Martino E."/>
            <person name="Perotto S."/>
            <person name="Kohler A."/>
            <person name="Nagy L.G."/>
            <person name="Floudas D."/>
            <person name="Copeland A."/>
            <person name="Barry K.W."/>
            <person name="Cichocki N."/>
            <person name="Veneault-Fourrey C."/>
            <person name="LaButti K."/>
            <person name="Lindquist E.A."/>
            <person name="Lipzen A."/>
            <person name="Lundell T."/>
            <person name="Morin E."/>
            <person name="Murat C."/>
            <person name="Sun H."/>
            <person name="Tunlid A."/>
            <person name="Henrissat B."/>
            <person name="Grigoriev I.V."/>
            <person name="Hibbett D.S."/>
            <person name="Martin F."/>
            <person name="Nordberg H.P."/>
            <person name="Cantor M.N."/>
            <person name="Hua S.X."/>
        </authorList>
    </citation>
    <scope>NUCLEOTIDE SEQUENCE [LARGE SCALE GENOMIC DNA]</scope>
    <source>
        <strain evidence="5 6">Zn</strain>
    </source>
</reference>
<evidence type="ECO:0000313" key="5">
    <source>
        <dbReference type="EMBL" id="KIN03267.1"/>
    </source>
</evidence>
<dbReference type="EMBL" id="KN832874">
    <property type="protein sequence ID" value="KIN03267.1"/>
    <property type="molecule type" value="Genomic_DNA"/>
</dbReference>
<dbReference type="GO" id="GO:0050661">
    <property type="term" value="F:NADP binding"/>
    <property type="evidence" value="ECO:0007669"/>
    <property type="project" value="InterPro"/>
</dbReference>
<reference evidence="6" key="2">
    <citation type="submission" date="2015-01" db="EMBL/GenBank/DDBJ databases">
        <title>Evolutionary Origins and Diversification of the Mycorrhizal Mutualists.</title>
        <authorList>
            <consortium name="DOE Joint Genome Institute"/>
            <consortium name="Mycorrhizal Genomics Consortium"/>
            <person name="Kohler A."/>
            <person name="Kuo A."/>
            <person name="Nagy L.G."/>
            <person name="Floudas D."/>
            <person name="Copeland A."/>
            <person name="Barry K.W."/>
            <person name="Cichocki N."/>
            <person name="Veneault-Fourrey C."/>
            <person name="LaButti K."/>
            <person name="Lindquist E.A."/>
            <person name="Lipzen A."/>
            <person name="Lundell T."/>
            <person name="Morin E."/>
            <person name="Murat C."/>
            <person name="Riley R."/>
            <person name="Ohm R."/>
            <person name="Sun H."/>
            <person name="Tunlid A."/>
            <person name="Henrissat B."/>
            <person name="Grigoriev I.V."/>
            <person name="Hibbett D.S."/>
            <person name="Martin F."/>
        </authorList>
    </citation>
    <scope>NUCLEOTIDE SEQUENCE [LARGE SCALE GENOMIC DNA]</scope>
    <source>
        <strain evidence="6">Zn</strain>
    </source>
</reference>
<gene>
    <name evidence="5" type="ORF">OIDMADRAFT_119824</name>
</gene>
<dbReference type="Pfam" id="PF00743">
    <property type="entry name" value="FMO-like"/>
    <property type="match status" value="1"/>
</dbReference>
<dbReference type="InParanoid" id="A0A0C3HLQ3"/>
<evidence type="ECO:0000313" key="6">
    <source>
        <dbReference type="Proteomes" id="UP000054321"/>
    </source>
</evidence>
<dbReference type="OrthoDB" id="74360at2759"/>
<keyword evidence="2" id="KW-0285">Flavoprotein</keyword>
<dbReference type="PANTHER" id="PTHR42877:SF8">
    <property type="entry name" value="MONOOXYGENASE"/>
    <property type="match status" value="1"/>
</dbReference>
<dbReference type="GO" id="GO:0050660">
    <property type="term" value="F:flavin adenine dinucleotide binding"/>
    <property type="evidence" value="ECO:0007669"/>
    <property type="project" value="InterPro"/>
</dbReference>
<accession>A0A0C3HLQ3</accession>